<sequence>MPENNDSLINNEEHRKKNRIAQWVFDTLPVLNRFHLWLKDVKAESIRGEHIEEDSFLGISLCRSLVMSAAVTALGTRLFGRFGEGAGQDKMTINQVKKDADAISAYAMSEGLWHLSRTLPENHAILISIGEGLLPKAGETPDMGANPLLGYGRIYARPQVARFLEVRVNRLINDPQYSWNNFYQEVQEEGITIWGSAVDTLENTNRFAMGADTGPITVFHIFDQPLMLTIPYEGYIGSLLLPHEVVDQAEDQSILINVNTPREKVVEAIKHTYKDIKNDHIHVWTLRGKTREKRIGSLWQEWEKLGVHVVNDGDLLSTGKQAFTSSGTYAPTFSVGDWKDDQGNTHVFIVDGYAASAEAVQGATLSAMLDVDCSLIMFSPRFKLSHEKEKLLMRLDPAAPDFEEKLTALLAERMDVTPDMIEEFRVLIKEAALAGFPLGKKAFHVNDLFPKKFWDGTALIGYMLDDPYTGESGVQQLSDNTFRVSVRLVTPKGINRYDIDLEMRDEAREFKKIFNPLLDRFVAGEDYHERPVKKSDSGRIRNELQTLISQALEYSDTDDKIKVKFSLLDDLTMPAKKKEDIREILHWFRQHHPIWFRWLEIED</sequence>
<dbReference type="Proteomes" id="UP001594351">
    <property type="component" value="Unassembled WGS sequence"/>
</dbReference>
<reference evidence="1 2" key="1">
    <citation type="submission" date="2024-09" db="EMBL/GenBank/DDBJ databases">
        <title>Laminarin stimulates single cell rates of sulfate reduction while oxygen inhibits transcriptomic activity in coastal marine sediment.</title>
        <authorList>
            <person name="Lindsay M."/>
            <person name="Orcutt B."/>
            <person name="Emerson D."/>
            <person name="Stepanauskas R."/>
            <person name="D'Angelo T."/>
        </authorList>
    </citation>
    <scope>NUCLEOTIDE SEQUENCE [LARGE SCALE GENOMIC DNA]</scope>
    <source>
        <strain evidence="1">SAG AM-311-K15</strain>
    </source>
</reference>
<protein>
    <submittedName>
        <fullName evidence="1">Uncharacterized protein</fullName>
    </submittedName>
</protein>
<accession>A0ABV6Z6F1</accession>
<keyword evidence="2" id="KW-1185">Reference proteome</keyword>
<proteinExistence type="predicted"/>
<gene>
    <name evidence="1" type="ORF">ACFL27_27445</name>
</gene>
<comment type="caution">
    <text evidence="1">The sequence shown here is derived from an EMBL/GenBank/DDBJ whole genome shotgun (WGS) entry which is preliminary data.</text>
</comment>
<name>A0ABV6Z6F1_UNCC1</name>
<dbReference type="EMBL" id="JBHPBY010000652">
    <property type="protein sequence ID" value="MFC1853936.1"/>
    <property type="molecule type" value="Genomic_DNA"/>
</dbReference>
<evidence type="ECO:0000313" key="1">
    <source>
        <dbReference type="EMBL" id="MFC1853936.1"/>
    </source>
</evidence>
<organism evidence="1 2">
    <name type="scientific">candidate division CSSED10-310 bacterium</name>
    <dbReference type="NCBI Taxonomy" id="2855610"/>
    <lineage>
        <taxon>Bacteria</taxon>
        <taxon>Bacteria division CSSED10-310</taxon>
    </lineage>
</organism>
<evidence type="ECO:0000313" key="2">
    <source>
        <dbReference type="Proteomes" id="UP001594351"/>
    </source>
</evidence>